<evidence type="ECO:0000313" key="1">
    <source>
        <dbReference type="EMBL" id="KAF8817779.1"/>
    </source>
</evidence>
<proteinExistence type="predicted"/>
<dbReference type="EMBL" id="JADAQX010001485">
    <property type="protein sequence ID" value="KAF8817779.1"/>
    <property type="molecule type" value="Genomic_DNA"/>
</dbReference>
<comment type="caution">
    <text evidence="1">The sequence shown here is derived from an EMBL/GenBank/DDBJ whole genome shotgun (WGS) entry which is preliminary data.</text>
</comment>
<dbReference type="Proteomes" id="UP000823046">
    <property type="component" value="Unassembled WGS sequence"/>
</dbReference>
<accession>A0ABQ7J423</accession>
<name>A0ABQ7J423_9APIC</name>
<reference evidence="1 2" key="1">
    <citation type="journal article" date="2020" name="bioRxiv">
        <title>Metabolic contributions of an alphaproteobacterial endosymbiont in the apicomplexan Cardiosporidium cionae.</title>
        <authorList>
            <person name="Hunter E.S."/>
            <person name="Paight C.J."/>
            <person name="Lane C.E."/>
        </authorList>
    </citation>
    <scope>NUCLEOTIDE SEQUENCE [LARGE SCALE GENOMIC DNA]</scope>
    <source>
        <strain evidence="1">ESH_2018</strain>
    </source>
</reference>
<evidence type="ECO:0000313" key="2">
    <source>
        <dbReference type="Proteomes" id="UP000823046"/>
    </source>
</evidence>
<organism evidence="1 2">
    <name type="scientific">Cardiosporidium cionae</name>
    <dbReference type="NCBI Taxonomy" id="476202"/>
    <lineage>
        <taxon>Eukaryota</taxon>
        <taxon>Sar</taxon>
        <taxon>Alveolata</taxon>
        <taxon>Apicomplexa</taxon>
        <taxon>Aconoidasida</taxon>
        <taxon>Nephromycida</taxon>
        <taxon>Cardiosporidium</taxon>
    </lineage>
</organism>
<keyword evidence="2" id="KW-1185">Reference proteome</keyword>
<sequence>MKSAVTWDMVSQCRYSSHTLHQARNYFYFTPLVRLDAKHFHLDTTLFDRIQLIGKYDQKTLCLPNDFYSKFFHSAVYNRLASWSWWDLYVRGECPDYPPRKRAFEYLSSKGVDVMAMQISEIELFMKWLETKRLYQKPYPQFPYETLLEDKVTELLRKYPLE</sequence>
<protein>
    <submittedName>
        <fullName evidence="1">Uncharacterized protein</fullName>
    </submittedName>
</protein>
<gene>
    <name evidence="1" type="ORF">IE077_004277</name>
</gene>